<dbReference type="Proteomes" id="UP000574369">
    <property type="component" value="Unassembled WGS sequence"/>
</dbReference>
<accession>A0ABR6GVV2</accession>
<evidence type="ECO:0000313" key="3">
    <source>
        <dbReference type="Proteomes" id="UP000574369"/>
    </source>
</evidence>
<feature type="compositionally biased region" description="Basic and acidic residues" evidence="1">
    <location>
        <begin position="21"/>
        <end position="35"/>
    </location>
</feature>
<reference evidence="2 3" key="1">
    <citation type="submission" date="2020-08" db="EMBL/GenBank/DDBJ databases">
        <title>Genomic Encyclopedia of Type Strains, Phase III (KMG-III): the genomes of soil and plant-associated and newly described type strains.</title>
        <authorList>
            <person name="Whitman W."/>
        </authorList>
    </citation>
    <scope>NUCLEOTIDE SEQUENCE [LARGE SCALE GENOMIC DNA]</scope>
    <source>
        <strain evidence="2 3">CECT 7247</strain>
    </source>
</reference>
<evidence type="ECO:0000256" key="1">
    <source>
        <dbReference type="SAM" id="MobiDB-lite"/>
    </source>
</evidence>
<comment type="caution">
    <text evidence="2">The sequence shown here is derived from an EMBL/GenBank/DDBJ whole genome shotgun (WGS) entry which is preliminary data.</text>
</comment>
<protein>
    <submittedName>
        <fullName evidence="2">Uncharacterized protein</fullName>
    </submittedName>
</protein>
<name>A0ABR6GVV2_9BURK</name>
<dbReference type="EMBL" id="JACHXO010000007">
    <property type="protein sequence ID" value="MBB3196237.1"/>
    <property type="molecule type" value="Genomic_DNA"/>
</dbReference>
<feature type="region of interest" description="Disordered" evidence="1">
    <location>
        <begin position="1"/>
        <end position="35"/>
    </location>
</feature>
<organism evidence="2 3">
    <name type="scientific">Roseateles terrae</name>
    <dbReference type="NCBI Taxonomy" id="431060"/>
    <lineage>
        <taxon>Bacteria</taxon>
        <taxon>Pseudomonadati</taxon>
        <taxon>Pseudomonadota</taxon>
        <taxon>Betaproteobacteria</taxon>
        <taxon>Burkholderiales</taxon>
        <taxon>Sphaerotilaceae</taxon>
        <taxon>Roseateles</taxon>
    </lineage>
</organism>
<proteinExistence type="predicted"/>
<sequence length="35" mass="3949">MSLPAILRLPAQTDQQLTSRFEGRYKGEDPKGTED</sequence>
<keyword evidence="3" id="KW-1185">Reference proteome</keyword>
<gene>
    <name evidence="2" type="ORF">FHS28_003649</name>
</gene>
<evidence type="ECO:0000313" key="2">
    <source>
        <dbReference type="EMBL" id="MBB3196237.1"/>
    </source>
</evidence>